<dbReference type="InterPro" id="IPR012337">
    <property type="entry name" value="RNaseH-like_sf"/>
</dbReference>
<evidence type="ECO:0000256" key="2">
    <source>
        <dbReference type="SAM" id="MobiDB-lite"/>
    </source>
</evidence>
<keyword evidence="1" id="KW-0175">Coiled coil</keyword>
<keyword evidence="5" id="KW-1185">Reference proteome</keyword>
<accession>A0A1Q9DTU6</accession>
<comment type="caution">
    <text evidence="4">The sequence shown here is derived from an EMBL/GenBank/DDBJ whole genome shotgun (WGS) entry which is preliminary data.</text>
</comment>
<feature type="compositionally biased region" description="Pro residues" evidence="2">
    <location>
        <begin position="437"/>
        <end position="453"/>
    </location>
</feature>
<feature type="compositionally biased region" description="Low complexity" evidence="2">
    <location>
        <begin position="413"/>
        <end position="427"/>
    </location>
</feature>
<dbReference type="Pfam" id="PF03372">
    <property type="entry name" value="Exo_endo_phos"/>
    <property type="match status" value="1"/>
</dbReference>
<evidence type="ECO:0000256" key="1">
    <source>
        <dbReference type="SAM" id="Coils"/>
    </source>
</evidence>
<feature type="compositionally biased region" description="Low complexity" evidence="2">
    <location>
        <begin position="1878"/>
        <end position="1897"/>
    </location>
</feature>
<sequence length="3793" mass="418293">MGRGGRAKPWKDETGRYELWRGSWSPALRDPSQRPWRRSEPEAAAQHYHFPSYTEMQPQAVDRTGTLAAQPGATQGGRAQSVQSLLNPARKAEQRLQRLQAARSKTAAQFETFLQGLKKSFVKELTRFQNDTQRIDQAIEDATQEQERAFSVVRQAILSGVNPPGDQAPQHFAEDAWEQMRTTWEQADGDLLQEVMRRGSATRSTAPAAPRQLTPEAQQLLAQFGATHMPFAPPPPASTPCTAPTAPLTTAPSHSPTMPMMSKELQQLLQHFGAAGFMPTAPAPPPPEASAGVPSQREGDGPGPSGFYNGLDPALFEPTAGPTTAVLGSGEHPQASSVSPGARARRALAAGTSRQSVKKHTKPKSPSPGQASLCQKLEVVREAAVLKEAAAQAFLHSQQAAAAAQAEAASKVSGSYAPPGSSGPSGAMRPFGRPTVLGPPVPKSEVPTPPPAHVEPRQIAIVEEEEPEADMDEDLQAYRDMHCDAQMSHPSCSTDIAPDLGSCLAPNTAVNMPSDISPMRQPDIPASPAGPTITATVQCSGLLEEIGVKVFVPFCHSTNVQVFADRSAGLDKFCEDVKALKDRPFPEHDCVVALKPQQFMGMMDVISYHSLLDRLPAPHKAVVLDLSRVGGHCHATVLPACTTWDALAHQVCRLLNLDVFEEPVNIWKGSNMELLGKSSPFYLQHGETLIFMRTEFGPPVVFEAADFFQESVKWYEFSHLPSCQDTRCLAVCTTEELYPVDPYYYRHVPSQEIALRSTGLDPTTHGVTEVDISPALDLDGETCATIQVITAADSCSDATGKGHYLLDLRPISRRPRMVTYEDTRHDLPDILSAAGVSFPSGQCGELLRTRVVGSIQVLTIGVVADLAEKIFNSGIWASVTPVTTSASGPPPPDSAPPWRHAQDRHAAGLHAPPRFDREPHSPSPHRALGLDEVTDTETMEELALPFQMGVHVMMPDFQDEILHVHLTAPCTVDHALSAISEARDTTASLHLDVLVPAHPQPDPSFACVLAIPAWTTHANFGVADLRAIDGRLFVHAFPARLNRSSLLLHFEVPDYPGLQVYIADQLLDPLPWYELPLAVTVTVLPPDFAFWPGHSLDMMLHRDWGWAVPCPTFGGLEGPNFLLLSDGNRRILKVDEARATSSAYLKQEAVRLFRYEEYKVTVCPTVPRTRNAAYLGWHCDAVFTATEAINRTPVPPGRLQTRQHIVFLDRRLLLQAFAWQLAPHGVLDWDKLLRRLQACAPEGFSVSIQGGRQEHKGMRTFLHVEHGEVLLCVPVADDQHTDAEQVSSTEPSMPGPSQSPASSDSSDSTSEKTGSAHVSQEHSVPDPARYEPASRSRSPANRRPITGHGARLARQTLMGMGCVHLGHPVHGHLMSSWLPASWEPPLPTALPIEGFRLGDFHQLSCATLPGTLLQQTSPVLTSLLLWTHTWQSALCQFLAYLAFLLSHALCPPSRQHGRVRRARDGPRANKQLDEPTGSTPADSLRLRTLRHITRVMGGRWLRNWSHQPLEAAPFGYPVPDDTESEPEDDTAQIHFVVLKHDYVPEHAVAPLHLPATQSEAMALLRDQRDPTARHLFPALLPVIPQPRQATACFLASPAWNPGWHTICIDTSRVDNRIFAAFVPEYATRRDILLLAEIPLGIDPIVWLGPSDSILEDDIRTHLFPGALVCVFPAEDVTPRLQSLGEMLLRPNLWQGESDFPEARGLRAYCLAHRRQGQLYVPDPSRPMNYRREIAEAVGSRPESLILFPARPRPQDVAISGVTCRTVIGVSDRRHSSSGLNAHMVLLDCRPVEEGWKAFWVPGTGLDLGQLLDLFDDSTPQGWQACVMELPRRHGLLPTEPGQVLTIFYAHSGIFEMGHNSPPGNSGPPPTTEPSHTTAPAQAAPAASAASAGVVQAAERNLPSSSPGLQAAVGQANAQPRTSLHFLVLTPEYAPEHITVQAELPARAEAIVLEVDAARDPAKRAFFPVPLPVPLQPAFSFVSLLAVPRWPFVGVPFLITCFLPPVHVLPVIGPAVLTAEGVLRLAGVNADAPARVFSSDAPWPLRWGDRFHVRQGDSITILPDDQPFIPPVPLQHFFDTSDGWRDDLIIPGPTEDAAWVLTEQIAWRLPASEQDGRSMRETVATQLQAHPDEVEVLPATPSIGDHCRFGFPSNRVFIAGPLDLPGHIPYIIDSRPVLTQLYWATAERGCVDVASICASHRHRCPRDHFVRLTGPGGPPEDEDTDTTGHDDPDLAQPSATSASSGARTNYPMDVLLSLRLQELAEFLGTELWTLLEESISSPNSQAYFLSATLLDTLEEHFGSTPGSTLPAHVSLEQCVPLSAHQLASLELQALIPEVAPAFDPADWLDIDLQQVISDPKLRPGHKKIFQGLSIWQHHVQTDFPHSIAIYTDGSANESDPNVPCSWAFTVWFYVHAQPFYYGGASSTAVPAHTPYHAGECMDNAVTAELLALFWAFTWSAQYAPAYGVPVAFYYDAISVGRGSFGASRAVKYPVSPQGITLPTAVLTLRHLTAARCVVSHHHVQGHSGHFANELTDRLACLAGRQPEGYHNRCLPEWSCRLICHPLAAWAWLQQAPQADLPTVFAFEAEAHRLQQNPELPTQGPKAGLRHHSPEHKEVTYQWSCISYNVLTLKDKPGRNTDIVEYEQAGMKLLGRRAILKQSLAEHSPLFVGLQETRLGETATLPDSTYVMYHSGSTPMGVGGCALWVHRDIPYATAGSTPYFLRQEHATITGVSFRHLNVVFVAPFLRLFVMVAHGPSPANHPIEEIIQFWRDRTQELQCRPQGTEVLLLTDANAKVGDLQTGSVGPRNAESENASGEHFHAFLLDAELFLPSTFPDFHIGPGATWFSSQAQVAYRLDYIGVPDHWRGLSLHSEVLSRFESLQLREDHRPVYLRVSFTRLLRQDAYHTRTRRAIRPDPPADQHEEAARIDSFTRLPLVPWSVPIDHQYEAFTQMWTTIGKSLQHKAHRQPIQSFVSDQALDYIDHRKALRVYIHQEEAERSRRLLLIAFAALLHSWRGTSFTLEHRAAACRWLSEIDHSLARAAALLRHFARQVRRQVAQDRRQYLASLTQQVQDSNPKDPQSLYRAVRKAFPTARSSRRSGLVPLPAVYEEDGRLADTPAAKQECWRRHFAAQELGDKVEHEEYLRRFHDRPITEGPVFDADVLPTLPEIEQIILGLKKHKAPGPDCVTADLLQVAPVAASRQLFPVLLKTTLMIQEPVEFRGGSLICLAKRAGAALQCKDFRSILLASVPAKIQHRHLRSKLLPLLDRHGHPTQAGAKAGISIEPISLLARSFQAAHQKRRLPWAITFYDLQAAFYRIVRETLVPSRQDDAALRSLLHRIGIPPTALEELAEQLRRVAALPSMGASPHLVRLIQDLFHATWFRMDFDDVLTCTSRGTRPGDPAADILFSLSFAAFIRHTEQTLRERGLEALPLPSTSTHPWAQADQASTVGFPAWADDFAHLQNATVFSGIIQRVQLSTQVVQERATAIGMRLTYAPDKTATLLPPGQDWLQHGAVQDDEDRQLYIDIVDRLTNTHHQLAIVPAYKHLGCILTSTGDPRPDLARKKSRALSVVRPLGRRLFGNRAIPLDTRRLLLRSLAISRFVYSGAALILNAALHQRTWDQAYIQIWRSLLPRKQGDKPAHGYSVLLAARAAAPPLALARARALLLQKLTQHGPAVLRTFLYDHWIACPLGAWLSQLHEDVKLITLYLPKVRGLLSSHDPVHDILDSLQTDPTWWPRQARAAEKAFLTAVSDWSLRHSDSATAQLPPVEVLPALSVEQIREVEGLGFPI</sequence>
<dbReference type="InterPro" id="IPR036397">
    <property type="entry name" value="RNaseH_sf"/>
</dbReference>
<protein>
    <recommendedName>
        <fullName evidence="3">Endonuclease/exonuclease/phosphatase domain-containing protein</fullName>
    </recommendedName>
</protein>
<feature type="compositionally biased region" description="Low complexity" evidence="2">
    <location>
        <begin position="1295"/>
        <end position="1316"/>
    </location>
</feature>
<dbReference type="InterPro" id="IPR036691">
    <property type="entry name" value="Endo/exonu/phosph_ase_sf"/>
</dbReference>
<evidence type="ECO:0000259" key="3">
    <source>
        <dbReference type="Pfam" id="PF03372"/>
    </source>
</evidence>
<organism evidence="4 5">
    <name type="scientific">Symbiodinium microadriaticum</name>
    <name type="common">Dinoflagellate</name>
    <name type="synonym">Zooxanthella microadriatica</name>
    <dbReference type="NCBI Taxonomy" id="2951"/>
    <lineage>
        <taxon>Eukaryota</taxon>
        <taxon>Sar</taxon>
        <taxon>Alveolata</taxon>
        <taxon>Dinophyceae</taxon>
        <taxon>Suessiales</taxon>
        <taxon>Symbiodiniaceae</taxon>
        <taxon>Symbiodinium</taxon>
    </lineage>
</organism>
<evidence type="ECO:0000313" key="5">
    <source>
        <dbReference type="Proteomes" id="UP000186817"/>
    </source>
</evidence>
<feature type="compositionally biased region" description="Low complexity" evidence="2">
    <location>
        <begin position="1335"/>
        <end position="1344"/>
    </location>
</feature>
<feature type="coiled-coil region" evidence="1">
    <location>
        <begin position="89"/>
        <end position="145"/>
    </location>
</feature>
<feature type="region of interest" description="Disordered" evidence="2">
    <location>
        <begin position="413"/>
        <end position="453"/>
    </location>
</feature>
<feature type="compositionally biased region" description="Polar residues" evidence="2">
    <location>
        <begin position="2236"/>
        <end position="2245"/>
    </location>
</feature>
<proteinExistence type="predicted"/>
<feature type="region of interest" description="Disordered" evidence="2">
    <location>
        <begin position="1281"/>
        <end position="1347"/>
    </location>
</feature>
<feature type="region of interest" description="Disordered" evidence="2">
    <location>
        <begin position="23"/>
        <end position="52"/>
    </location>
</feature>
<evidence type="ECO:0000313" key="4">
    <source>
        <dbReference type="EMBL" id="OLP98589.1"/>
    </source>
</evidence>
<feature type="compositionally biased region" description="Basic and acidic residues" evidence="2">
    <location>
        <begin position="1319"/>
        <end position="1334"/>
    </location>
</feature>
<name>A0A1Q9DTU6_SYMMI</name>
<dbReference type="GO" id="GO:0003824">
    <property type="term" value="F:catalytic activity"/>
    <property type="evidence" value="ECO:0007669"/>
    <property type="project" value="InterPro"/>
</dbReference>
<feature type="region of interest" description="Disordered" evidence="2">
    <location>
        <begin position="227"/>
        <end position="259"/>
    </location>
</feature>
<dbReference type="PANTHER" id="PTHR19446">
    <property type="entry name" value="REVERSE TRANSCRIPTASES"/>
    <property type="match status" value="1"/>
</dbReference>
<feature type="domain" description="Endonuclease/exonuclease/phosphatase" evidence="3">
    <location>
        <begin position="2654"/>
        <end position="2860"/>
    </location>
</feature>
<feature type="region of interest" description="Disordered" evidence="2">
    <location>
        <begin position="1857"/>
        <end position="1914"/>
    </location>
</feature>
<dbReference type="Proteomes" id="UP000186817">
    <property type="component" value="Unassembled WGS sequence"/>
</dbReference>
<feature type="region of interest" description="Disordered" evidence="2">
    <location>
        <begin position="882"/>
        <end position="904"/>
    </location>
</feature>
<dbReference type="EMBL" id="LSRX01000391">
    <property type="protein sequence ID" value="OLP98589.1"/>
    <property type="molecule type" value="Genomic_DNA"/>
</dbReference>
<gene>
    <name evidence="4" type="ORF">AK812_SmicGene18931</name>
</gene>
<feature type="region of interest" description="Disordered" evidence="2">
    <location>
        <begin position="2207"/>
        <end position="2245"/>
    </location>
</feature>
<reference evidence="4 5" key="1">
    <citation type="submission" date="2016-02" db="EMBL/GenBank/DDBJ databases">
        <title>Genome analysis of coral dinoflagellate symbionts highlights evolutionary adaptations to a symbiotic lifestyle.</title>
        <authorList>
            <person name="Aranda M."/>
            <person name="Li Y."/>
            <person name="Liew Y.J."/>
            <person name="Baumgarten S."/>
            <person name="Simakov O."/>
            <person name="Wilson M."/>
            <person name="Piel J."/>
            <person name="Ashoor H."/>
            <person name="Bougouffa S."/>
            <person name="Bajic V.B."/>
            <person name="Ryu T."/>
            <person name="Ravasi T."/>
            <person name="Bayer T."/>
            <person name="Micklem G."/>
            <person name="Kim H."/>
            <person name="Bhak J."/>
            <person name="Lajeunesse T.C."/>
            <person name="Voolstra C.R."/>
        </authorList>
    </citation>
    <scope>NUCLEOTIDE SEQUENCE [LARGE SCALE GENOMIC DNA]</scope>
    <source>
        <strain evidence="4 5">CCMP2467</strain>
    </source>
</reference>
<dbReference type="SUPFAM" id="SSF53098">
    <property type="entry name" value="Ribonuclease H-like"/>
    <property type="match status" value="1"/>
</dbReference>
<dbReference type="InterPro" id="IPR005135">
    <property type="entry name" value="Endo/exonuclease/phosphatase"/>
</dbReference>
<dbReference type="Gene3D" id="3.30.420.10">
    <property type="entry name" value="Ribonuclease H-like superfamily/Ribonuclease H"/>
    <property type="match status" value="1"/>
</dbReference>
<feature type="compositionally biased region" description="Basic and acidic residues" evidence="2">
    <location>
        <begin position="1462"/>
        <end position="1473"/>
    </location>
</feature>
<dbReference type="Gene3D" id="3.60.10.10">
    <property type="entry name" value="Endonuclease/exonuclease/phosphatase"/>
    <property type="match status" value="1"/>
</dbReference>
<dbReference type="GO" id="GO:0003676">
    <property type="term" value="F:nucleic acid binding"/>
    <property type="evidence" value="ECO:0007669"/>
    <property type="project" value="InterPro"/>
</dbReference>
<feature type="compositionally biased region" description="Low complexity" evidence="2">
    <location>
        <begin position="239"/>
        <end position="257"/>
    </location>
</feature>
<dbReference type="SUPFAM" id="SSF56219">
    <property type="entry name" value="DNase I-like"/>
    <property type="match status" value="1"/>
</dbReference>
<feature type="region of interest" description="Disordered" evidence="2">
    <location>
        <begin position="276"/>
        <end position="373"/>
    </location>
</feature>
<dbReference type="OrthoDB" id="10299012at2759"/>
<feature type="region of interest" description="Disordered" evidence="2">
    <location>
        <begin position="1455"/>
        <end position="1483"/>
    </location>
</feature>